<keyword evidence="4" id="KW-1185">Reference proteome</keyword>
<dbReference type="RefSeq" id="XP_009028229.1">
    <property type="nucleotide sequence ID" value="XM_009029981.1"/>
</dbReference>
<dbReference type="EnsemblMetazoa" id="HelroT180671">
    <property type="protein sequence ID" value="HelroP180671"/>
    <property type="gene ID" value="HelroG180671"/>
</dbReference>
<organism evidence="3 4">
    <name type="scientific">Helobdella robusta</name>
    <name type="common">Californian leech</name>
    <dbReference type="NCBI Taxonomy" id="6412"/>
    <lineage>
        <taxon>Eukaryota</taxon>
        <taxon>Metazoa</taxon>
        <taxon>Spiralia</taxon>
        <taxon>Lophotrochozoa</taxon>
        <taxon>Annelida</taxon>
        <taxon>Clitellata</taxon>
        <taxon>Hirudinea</taxon>
        <taxon>Rhynchobdellida</taxon>
        <taxon>Glossiphoniidae</taxon>
        <taxon>Helobdella</taxon>
    </lineage>
</organism>
<proteinExistence type="predicted"/>
<evidence type="ECO:0000313" key="4">
    <source>
        <dbReference type="Proteomes" id="UP000015101"/>
    </source>
</evidence>
<dbReference type="EMBL" id="KB097599">
    <property type="protein sequence ID" value="ESN93584.1"/>
    <property type="molecule type" value="Genomic_DNA"/>
</dbReference>
<dbReference type="CTD" id="20207803"/>
<accession>T1FG54</accession>
<sequence>MGSRGDGLKLIERACRKDVRKYFFTNRIVSGWNGLPEDLVRPNNIELERSDAIQDNNNIVINNNINNNNISSSINANKQQTCYEVWRSCEADEGCRQLVRNFGEHCKQQGPTGQCSWHKCYSTTEQLSQQHKQLLECSRDQLIFDVTRSGQEQPLQIVNNFCIDNLYPSLDAMFASRTALTFNELIMAVDREPLDVNTNSYHDCSLAFHRCVQSAECKRSLHDLYNSCHQQYKQHQQNQQLKSHQVRKHQQKQQQQLSMQQSYEKNLTERCGGRSREDGCRASVRKFVLETDRYLVG</sequence>
<protein>
    <recommendedName>
        <fullName evidence="5">GDNF/GAS1 domain-containing protein</fullName>
    </recommendedName>
</protein>
<evidence type="ECO:0000313" key="3">
    <source>
        <dbReference type="EnsemblMetazoa" id="HelroP180671"/>
    </source>
</evidence>
<reference evidence="3" key="3">
    <citation type="submission" date="2015-06" db="UniProtKB">
        <authorList>
            <consortium name="EnsemblMetazoa"/>
        </authorList>
    </citation>
    <scope>IDENTIFICATION</scope>
</reference>
<gene>
    <name evidence="3" type="primary">20207803</name>
    <name evidence="2" type="ORF">HELRODRAFT_180671</name>
</gene>
<dbReference type="KEGG" id="hro:HELRODRAFT_180671"/>
<dbReference type="InParanoid" id="T1FG54"/>
<dbReference type="EMBL" id="AMQM01007320">
    <property type="status" value="NOT_ANNOTATED_CDS"/>
    <property type="molecule type" value="Genomic_DNA"/>
</dbReference>
<dbReference type="Proteomes" id="UP000015101">
    <property type="component" value="Unassembled WGS sequence"/>
</dbReference>
<reference evidence="2 4" key="2">
    <citation type="journal article" date="2013" name="Nature">
        <title>Insights into bilaterian evolution from three spiralian genomes.</title>
        <authorList>
            <person name="Simakov O."/>
            <person name="Marletaz F."/>
            <person name="Cho S.J."/>
            <person name="Edsinger-Gonzales E."/>
            <person name="Havlak P."/>
            <person name="Hellsten U."/>
            <person name="Kuo D.H."/>
            <person name="Larsson T."/>
            <person name="Lv J."/>
            <person name="Arendt D."/>
            <person name="Savage R."/>
            <person name="Osoegawa K."/>
            <person name="de Jong P."/>
            <person name="Grimwood J."/>
            <person name="Chapman J.A."/>
            <person name="Shapiro H."/>
            <person name="Aerts A."/>
            <person name="Otillar R.P."/>
            <person name="Terry A.Y."/>
            <person name="Boore J.L."/>
            <person name="Grigoriev I.V."/>
            <person name="Lindberg D.R."/>
            <person name="Seaver E.C."/>
            <person name="Weisblat D.A."/>
            <person name="Putnam N.H."/>
            <person name="Rokhsar D.S."/>
        </authorList>
    </citation>
    <scope>NUCLEOTIDE SEQUENCE</scope>
</reference>
<evidence type="ECO:0000256" key="1">
    <source>
        <dbReference type="SAM" id="MobiDB-lite"/>
    </source>
</evidence>
<feature type="region of interest" description="Disordered" evidence="1">
    <location>
        <begin position="239"/>
        <end position="259"/>
    </location>
</feature>
<dbReference type="GeneID" id="20207803"/>
<dbReference type="HOGENOM" id="CLU_937752_0_0_1"/>
<dbReference type="OrthoDB" id="426210at2759"/>
<dbReference type="AlphaFoldDB" id="T1FG54"/>
<evidence type="ECO:0000313" key="2">
    <source>
        <dbReference type="EMBL" id="ESN93584.1"/>
    </source>
</evidence>
<reference evidence="4" key="1">
    <citation type="submission" date="2012-12" db="EMBL/GenBank/DDBJ databases">
        <authorList>
            <person name="Hellsten U."/>
            <person name="Grimwood J."/>
            <person name="Chapman J.A."/>
            <person name="Shapiro H."/>
            <person name="Aerts A."/>
            <person name="Otillar R.P."/>
            <person name="Terry A.Y."/>
            <person name="Boore J.L."/>
            <person name="Simakov O."/>
            <person name="Marletaz F."/>
            <person name="Cho S.-J."/>
            <person name="Edsinger-Gonzales E."/>
            <person name="Havlak P."/>
            <person name="Kuo D.-H."/>
            <person name="Larsson T."/>
            <person name="Lv J."/>
            <person name="Arendt D."/>
            <person name="Savage R."/>
            <person name="Osoegawa K."/>
            <person name="de Jong P."/>
            <person name="Lindberg D.R."/>
            <person name="Seaver E.C."/>
            <person name="Weisblat D.A."/>
            <person name="Putnam N.H."/>
            <person name="Grigoriev I.V."/>
            <person name="Rokhsar D.S."/>
        </authorList>
    </citation>
    <scope>NUCLEOTIDE SEQUENCE</scope>
</reference>
<name>T1FG54_HELRO</name>
<evidence type="ECO:0008006" key="5">
    <source>
        <dbReference type="Google" id="ProtNLM"/>
    </source>
</evidence>